<dbReference type="RefSeq" id="WP_015218751.1">
    <property type="nucleotide sequence ID" value="NZ_WMIA01000012.1"/>
</dbReference>
<evidence type="ECO:0000256" key="1">
    <source>
        <dbReference type="SAM" id="Phobius"/>
    </source>
</evidence>
<reference evidence="2 3" key="1">
    <citation type="submission" date="2019-11" db="EMBL/GenBank/DDBJ databases">
        <title>Isolation of a new High Light Tolerant Cyanobacteria.</title>
        <authorList>
            <person name="Dobson Z."/>
            <person name="Vaughn N."/>
            <person name="Vaughn M."/>
            <person name="Fromme P."/>
            <person name="Mazor Y."/>
        </authorList>
    </citation>
    <scope>NUCLEOTIDE SEQUENCE [LARGE SCALE GENOMIC DNA]</scope>
    <source>
        <strain evidence="2 3">0216</strain>
    </source>
</reference>
<evidence type="ECO:0000313" key="3">
    <source>
        <dbReference type="Proteomes" id="UP000437131"/>
    </source>
</evidence>
<dbReference type="AlphaFoldDB" id="A0A844GWH6"/>
<name>A0A844GWH6_9CHRO</name>
<sequence>MENKEGKLGFTAFAENWNGRLAMLGFLIGIATELMTGKGILAQLGLM</sequence>
<feature type="transmembrane region" description="Helical" evidence="1">
    <location>
        <begin position="21"/>
        <end position="41"/>
    </location>
</feature>
<proteinExistence type="predicted"/>
<keyword evidence="1" id="KW-1133">Transmembrane helix</keyword>
<dbReference type="SUPFAM" id="SSF103511">
    <property type="entry name" value="Chlorophyll a-b binding protein"/>
    <property type="match status" value="1"/>
</dbReference>
<keyword evidence="1" id="KW-0472">Membrane</keyword>
<comment type="caution">
    <text evidence="2">The sequence shown here is derived from an EMBL/GenBank/DDBJ whole genome shotgun (WGS) entry which is preliminary data.</text>
</comment>
<gene>
    <name evidence="2" type="ORF">GGC33_10800</name>
</gene>
<evidence type="ECO:0000313" key="2">
    <source>
        <dbReference type="EMBL" id="MTF39412.1"/>
    </source>
</evidence>
<accession>A0A844GWH6</accession>
<dbReference type="Gene3D" id="1.10.3460.10">
    <property type="entry name" value="Chlorophyll a/b binding protein domain"/>
    <property type="match status" value="1"/>
</dbReference>
<organism evidence="2 3">
    <name type="scientific">Cyanobacterium aponinum 0216</name>
    <dbReference type="NCBI Taxonomy" id="2676140"/>
    <lineage>
        <taxon>Bacteria</taxon>
        <taxon>Bacillati</taxon>
        <taxon>Cyanobacteriota</taxon>
        <taxon>Cyanophyceae</taxon>
        <taxon>Oscillatoriophycideae</taxon>
        <taxon>Chroococcales</taxon>
        <taxon>Geminocystaceae</taxon>
        <taxon>Cyanobacterium</taxon>
    </lineage>
</organism>
<keyword evidence="1" id="KW-0812">Transmembrane</keyword>
<protein>
    <submittedName>
        <fullName evidence="2">High light inducible protein</fullName>
    </submittedName>
</protein>
<dbReference type="EMBL" id="WMIA01000012">
    <property type="protein sequence ID" value="MTF39412.1"/>
    <property type="molecule type" value="Genomic_DNA"/>
</dbReference>
<dbReference type="Proteomes" id="UP000437131">
    <property type="component" value="Unassembled WGS sequence"/>
</dbReference>